<dbReference type="InterPro" id="IPR041147">
    <property type="entry name" value="GH38_C"/>
</dbReference>
<dbReference type="Pfam" id="PF07748">
    <property type="entry name" value="Glyco_hydro_38C"/>
    <property type="match status" value="1"/>
</dbReference>
<keyword evidence="4" id="KW-0326">Glycosidase</keyword>
<dbReference type="Pfam" id="PF17677">
    <property type="entry name" value="Glyco_hydro38C2"/>
    <property type="match status" value="1"/>
</dbReference>
<reference evidence="7" key="1">
    <citation type="journal article" date="2019" name="Int. J. Syst. Evol. Microbiol.">
        <title>The Global Catalogue of Microorganisms (GCM) 10K type strain sequencing project: providing services to taxonomists for standard genome sequencing and annotation.</title>
        <authorList>
            <consortium name="The Broad Institute Genomics Platform"/>
            <consortium name="The Broad Institute Genome Sequencing Center for Infectious Disease"/>
            <person name="Wu L."/>
            <person name="Ma J."/>
        </authorList>
    </citation>
    <scope>NUCLEOTIDE SEQUENCE [LARGE SCALE GENOMIC DNA]</scope>
    <source>
        <strain evidence="7">CGMCC 1.18578</strain>
    </source>
</reference>
<evidence type="ECO:0000256" key="3">
    <source>
        <dbReference type="ARBA" id="ARBA00022801"/>
    </source>
</evidence>
<sequence length="1053" mass="118451">MIHERHIGKTLGKLRKLEEVYTPYMFVKVGEVEMSYLETDEQLYEVPGEDAGWKPSSAGQKWGKPWGSAWFKGIYEIPNFLDGQNIYISARTDAIEALFWVNGVPNGIYTHAKDAESRGNHHTLLLTKAAQGGASFELAFETYAGHPVVGTQPYQTFQTGDAYPVRTERSYQSIDVMLRRDDVKEFVFDLRTLNQMVGSDRVDDFRRGKITNALLEVFALLEQSPDEVPEAVWRPKLAMARDVMAPLLAKKNGDSAPKAAIIGHSHMDTAWLWTRDETIRKCARTYANVLSLMDQYPEYIFIQSSAFHAELMRRHYPDIFEGIKRRVAEGRWEPNGGVWIESDCNLVSGESLIRQFLKGQRYTREHFGYTADTFWLPDTFGYSAAIPQIMAGTHVKYFLTTKLSWNDSNIFPYDTFNWRGLDGTTVLTHFNTIHCWPDAGTLIDRVYGPRGNKQNNIMHKQVNDMRFVSYGFGDGGGGPQFEMLEAARRVTDLEGVPRTEHRTVSAFMQELEATAVNTPLYVGELYFEAHRGTLTQMHQIKRNNRKAEFAMRDLEFAEVLSWSAGQGKPTSRRDDIYEIMLINQFHDILPGTSIPEVHDRAIAEMNEVIRETEELTNARLSEIAMKDVGAVTVWNTLGWDRSDTLALEGVEAGLVPVDSTLASQRIVDVAGREKLLVGGLEVPALGAATIALKQAAQGSSAGRSPFAVTGDRIETPYAVVRFDEHGYIRSFVDKASGRELRQGERPLGALLMGEDLPGSWDNWDIDRDVFGKLRVQTDLISRETVADGPLQLRIRSEYRIGHRSTLKQDIVFHSGTAQVDFETVVDWQEKHQLLKVSFDLAVAVMNARHEVQFGHVERPTHTNTPYDQAMFEVCAHKWTDLSENRFGVALLNDCKYGVSVQGSDIQLTLHKGGTHPDPRGDAGIHEMTYSLLPHNGGFSAETVVRPAYEMNSPVVSVAGRRSEPAFRSFARMDASNVIIEAIKPAEDDQAYVVRLYESERSAVKGAKLRFGVMPRRVALTNMLEEELRELAVVGGEVALDIGAFEIVTVKVWF</sequence>
<evidence type="ECO:0000313" key="6">
    <source>
        <dbReference type="EMBL" id="MFC5529768.1"/>
    </source>
</evidence>
<comment type="caution">
    <text evidence="6">The sequence shown here is derived from an EMBL/GenBank/DDBJ whole genome shotgun (WGS) entry which is preliminary data.</text>
</comment>
<dbReference type="PANTHER" id="PTHR46017">
    <property type="entry name" value="ALPHA-MANNOSIDASE 2C1"/>
    <property type="match status" value="1"/>
</dbReference>
<dbReference type="InterPro" id="IPR054723">
    <property type="entry name" value="Ams1-like_N"/>
</dbReference>
<dbReference type="SMART" id="SM00872">
    <property type="entry name" value="Alpha-mann_mid"/>
    <property type="match status" value="1"/>
</dbReference>
<dbReference type="CDD" id="cd10789">
    <property type="entry name" value="GH38N_AMII_ER_cytosolic"/>
    <property type="match status" value="1"/>
</dbReference>
<gene>
    <name evidence="6" type="ORF">ACFPQ4_09955</name>
</gene>
<keyword evidence="7" id="KW-1185">Reference proteome</keyword>
<name>A0ABW0QXV6_9BACL</name>
<protein>
    <submittedName>
        <fullName evidence="6">Alpha-mannosidase</fullName>
    </submittedName>
</protein>
<dbReference type="Pfam" id="PF22907">
    <property type="entry name" value="Ams1-like_1st"/>
    <property type="match status" value="1"/>
</dbReference>
<evidence type="ECO:0000256" key="4">
    <source>
        <dbReference type="ARBA" id="ARBA00023295"/>
    </source>
</evidence>
<dbReference type="PANTHER" id="PTHR46017:SF1">
    <property type="entry name" value="ALPHA-MANNOSIDASE 2C1"/>
    <property type="match status" value="1"/>
</dbReference>
<evidence type="ECO:0000256" key="2">
    <source>
        <dbReference type="ARBA" id="ARBA00022723"/>
    </source>
</evidence>
<dbReference type="InterPro" id="IPR037094">
    <property type="entry name" value="Glyco_hydro_38_cen_sf"/>
</dbReference>
<dbReference type="SUPFAM" id="SSF88713">
    <property type="entry name" value="Glycoside hydrolase/deacetylase"/>
    <property type="match status" value="1"/>
</dbReference>
<dbReference type="Gene3D" id="3.20.110.10">
    <property type="entry name" value="Glycoside hydrolase 38, N terminal domain"/>
    <property type="match status" value="1"/>
</dbReference>
<dbReference type="Pfam" id="PF01074">
    <property type="entry name" value="Glyco_hydro_38N"/>
    <property type="match status" value="1"/>
</dbReference>
<dbReference type="InterPro" id="IPR028995">
    <property type="entry name" value="Glyco_hydro_57/38_cen_sf"/>
</dbReference>
<feature type="domain" description="Glycoside hydrolase family 38 central" evidence="5">
    <location>
        <begin position="528"/>
        <end position="605"/>
    </location>
</feature>
<dbReference type="Pfam" id="PF09261">
    <property type="entry name" value="Alpha-mann_mid"/>
    <property type="match status" value="1"/>
</dbReference>
<accession>A0ABW0QXV6</accession>
<proteinExistence type="inferred from homology"/>
<dbReference type="InterPro" id="IPR027291">
    <property type="entry name" value="Glyco_hydro_38_N_sf"/>
</dbReference>
<evidence type="ECO:0000313" key="7">
    <source>
        <dbReference type="Proteomes" id="UP001596108"/>
    </source>
</evidence>
<dbReference type="Gene3D" id="1.20.1270.50">
    <property type="entry name" value="Glycoside hydrolase family 38, central domain"/>
    <property type="match status" value="1"/>
</dbReference>
<dbReference type="RefSeq" id="WP_378111678.1">
    <property type="nucleotide sequence ID" value="NZ_JBHSNC010000027.1"/>
</dbReference>
<keyword evidence="3" id="KW-0378">Hydrolase</keyword>
<evidence type="ECO:0000256" key="1">
    <source>
        <dbReference type="ARBA" id="ARBA00009792"/>
    </source>
</evidence>
<dbReference type="InterPro" id="IPR000602">
    <property type="entry name" value="Glyco_hydro_38_N"/>
</dbReference>
<comment type="similarity">
    <text evidence="1">Belongs to the glycosyl hydrolase 38 family.</text>
</comment>
<evidence type="ECO:0000259" key="5">
    <source>
        <dbReference type="SMART" id="SM00872"/>
    </source>
</evidence>
<dbReference type="Proteomes" id="UP001596108">
    <property type="component" value="Unassembled WGS sequence"/>
</dbReference>
<dbReference type="InterPro" id="IPR015341">
    <property type="entry name" value="Glyco_hydro_38_cen"/>
</dbReference>
<dbReference type="Gene3D" id="2.70.98.30">
    <property type="entry name" value="Golgi alpha-mannosidase II, domain 4"/>
    <property type="match status" value="1"/>
</dbReference>
<dbReference type="InterPro" id="IPR011013">
    <property type="entry name" value="Gal_mutarotase_sf_dom"/>
</dbReference>
<organism evidence="6 7">
    <name type="scientific">Cohnella yongneupensis</name>
    <dbReference type="NCBI Taxonomy" id="425006"/>
    <lineage>
        <taxon>Bacteria</taxon>
        <taxon>Bacillati</taxon>
        <taxon>Bacillota</taxon>
        <taxon>Bacilli</taxon>
        <taxon>Bacillales</taxon>
        <taxon>Paenibacillaceae</taxon>
        <taxon>Cohnella</taxon>
    </lineage>
</organism>
<dbReference type="Gene3D" id="2.60.40.2220">
    <property type="match status" value="1"/>
</dbReference>
<keyword evidence="2" id="KW-0479">Metal-binding</keyword>
<dbReference type="InterPro" id="IPR011330">
    <property type="entry name" value="Glyco_hydro/deAcase_b/a-brl"/>
</dbReference>
<dbReference type="EMBL" id="JBHSNC010000027">
    <property type="protein sequence ID" value="MFC5529768.1"/>
    <property type="molecule type" value="Genomic_DNA"/>
</dbReference>
<dbReference type="SUPFAM" id="SSF88688">
    <property type="entry name" value="Families 57/38 glycoside transferase middle domain"/>
    <property type="match status" value="1"/>
</dbReference>
<dbReference type="InterPro" id="IPR011682">
    <property type="entry name" value="Glyco_hydro_38_C"/>
</dbReference>
<dbReference type="SUPFAM" id="SSF74650">
    <property type="entry name" value="Galactose mutarotase-like"/>
    <property type="match status" value="1"/>
</dbReference>